<accession>A0AAW1XL53</accession>
<proteinExistence type="predicted"/>
<keyword evidence="1" id="KW-0479">Metal-binding</keyword>
<sequence>MASSQVEMASAPFGCVLRDHNRRERCRESNARATMGAFQKNLKSLVRDHLCIAVSSNSAANESKSENQIRNADSWDQNKDEKNNSNGEREDGSGAAMSLRHARVLDRWSFARKMVSKPIERQRSEEAEVFSVPNSAPSSTRTSTSTKEDTLPRTDSLADLTKKGVGASSLVQIWEKRLNKSDSSNGNVMSETTSRSNSGVSCTENENVIVPNIPPINSSNSSPSRVSEAEKAESPVEKAGDDPIFSGEKAGDSVIYIEKARGSVDERYDAGPITEDSFEDWDGIAVSDSRNLDAREKEKVRVADIIRRLTASSSVSEDNSNDHDPQFSSAHASPCREFTCELSRERCSGFAQAEHKGGYSQVISSPRIRGRQAFADLLMQLERDRHRELDTLVDRKPVSRFPQRGRTRIQSLLRLRLLQRGVAFAGVDVPRPPPKTSRVNKPAQGSSIMHLREKFSTGSEQGSIAQRDAPSSKSPHKEIIKNTSVNVEKSTTSSNPSERIPNRASVDVHEEATPRLEVTFSRVSEATREEASPSLKVTWQETISVARNLNSQETADTATPMNGLNEIWKGKGSEDRNLDSQGAADTTTSSKDCCGNEIWKATSSEARNLDSQEITDTSTHLSGGDGCEIWKGASSKARNLDSPEIADATTQLSGGDGCEIWKGTSSKARNLNSPEIADATTPLSSGDGNEILKGTSSEARNFDTQETADTTSSLNNWNENAIWHGTSLEARNFDSQETADTTTSLVDWDENEDDYQYYGETNNDWISEISRPRSYWEHIRKSWYQEMLNTNSEKGEIHQLLERRTVSNFLSSDFRDRIDRLMVSRIDRQTCHNVIQEEEDDESSYDRMNQMILHHLTLQHGVTKIMKLGMIQTEPLLYLLANSHHLDLTIQIVHNILHLNLTTLISRNALPPSGHPSMEMELIYDLRGHMVQLYQEMSELRKAIKSCVDMQMTLQQSMKQEIHSGQVKKKRNSSGLTKKGNCCICNEAKIDSLLYRCGHMCTCLKCAHELQWNSGKCPICRAPIADVVRAYMDS</sequence>
<name>A0AAW1XL53_RUBAR</name>
<feature type="compositionally biased region" description="Polar residues" evidence="2">
    <location>
        <begin position="481"/>
        <end position="497"/>
    </location>
</feature>
<dbReference type="Gene3D" id="3.30.40.10">
    <property type="entry name" value="Zinc/RING finger domain, C3HC4 (zinc finger)"/>
    <property type="match status" value="1"/>
</dbReference>
<dbReference type="GO" id="GO:0008270">
    <property type="term" value="F:zinc ion binding"/>
    <property type="evidence" value="ECO:0007669"/>
    <property type="project" value="UniProtKB-KW"/>
</dbReference>
<evidence type="ECO:0000256" key="2">
    <source>
        <dbReference type="SAM" id="MobiDB-lite"/>
    </source>
</evidence>
<feature type="compositionally biased region" description="Basic and acidic residues" evidence="2">
    <location>
        <begin position="227"/>
        <end position="241"/>
    </location>
</feature>
<feature type="domain" description="RING-type" evidence="3">
    <location>
        <begin position="982"/>
        <end position="1021"/>
    </location>
</feature>
<dbReference type="PANTHER" id="PTHR47820">
    <property type="entry name" value="BNAC05G24000D PROTEIN"/>
    <property type="match status" value="1"/>
</dbReference>
<dbReference type="InterPro" id="IPR001841">
    <property type="entry name" value="Znf_RING"/>
</dbReference>
<protein>
    <recommendedName>
        <fullName evidence="3">RING-type domain-containing protein</fullName>
    </recommendedName>
</protein>
<dbReference type="Pfam" id="PF13920">
    <property type="entry name" value="zf-C3HC4_3"/>
    <property type="match status" value="1"/>
</dbReference>
<evidence type="ECO:0000313" key="5">
    <source>
        <dbReference type="Proteomes" id="UP001457282"/>
    </source>
</evidence>
<keyword evidence="1" id="KW-0863">Zinc-finger</keyword>
<organism evidence="4 5">
    <name type="scientific">Rubus argutus</name>
    <name type="common">Southern blackberry</name>
    <dbReference type="NCBI Taxonomy" id="59490"/>
    <lineage>
        <taxon>Eukaryota</taxon>
        <taxon>Viridiplantae</taxon>
        <taxon>Streptophyta</taxon>
        <taxon>Embryophyta</taxon>
        <taxon>Tracheophyta</taxon>
        <taxon>Spermatophyta</taxon>
        <taxon>Magnoliopsida</taxon>
        <taxon>eudicotyledons</taxon>
        <taxon>Gunneridae</taxon>
        <taxon>Pentapetalae</taxon>
        <taxon>rosids</taxon>
        <taxon>fabids</taxon>
        <taxon>Rosales</taxon>
        <taxon>Rosaceae</taxon>
        <taxon>Rosoideae</taxon>
        <taxon>Rosoideae incertae sedis</taxon>
        <taxon>Rubus</taxon>
    </lineage>
</organism>
<feature type="region of interest" description="Disordered" evidence="2">
    <location>
        <begin position="118"/>
        <end position="160"/>
    </location>
</feature>
<feature type="region of interest" description="Disordered" evidence="2">
    <location>
        <begin position="312"/>
        <end position="331"/>
    </location>
</feature>
<dbReference type="PANTHER" id="PTHR47820:SF3">
    <property type="entry name" value="OS07G0499800 PROTEIN"/>
    <property type="match status" value="1"/>
</dbReference>
<feature type="region of interest" description="Disordered" evidence="2">
    <location>
        <begin position="428"/>
        <end position="447"/>
    </location>
</feature>
<feature type="compositionally biased region" description="Low complexity" evidence="2">
    <location>
        <begin position="204"/>
        <end position="226"/>
    </location>
</feature>
<keyword evidence="1" id="KW-0862">Zinc</keyword>
<evidence type="ECO:0000313" key="4">
    <source>
        <dbReference type="EMBL" id="KAK9937267.1"/>
    </source>
</evidence>
<evidence type="ECO:0000259" key="3">
    <source>
        <dbReference type="PROSITE" id="PS50089"/>
    </source>
</evidence>
<feature type="region of interest" description="Disordered" evidence="2">
    <location>
        <begin position="57"/>
        <end position="97"/>
    </location>
</feature>
<feature type="compositionally biased region" description="Polar residues" evidence="2">
    <location>
        <begin position="579"/>
        <end position="591"/>
    </location>
</feature>
<feature type="region of interest" description="Disordered" evidence="2">
    <location>
        <begin position="181"/>
        <end position="247"/>
    </location>
</feature>
<keyword evidence="5" id="KW-1185">Reference proteome</keyword>
<reference evidence="4 5" key="1">
    <citation type="journal article" date="2023" name="G3 (Bethesda)">
        <title>A chromosome-length genome assembly and annotation of blackberry (Rubus argutus, cv. 'Hillquist').</title>
        <authorList>
            <person name="Bruna T."/>
            <person name="Aryal R."/>
            <person name="Dudchenko O."/>
            <person name="Sargent D.J."/>
            <person name="Mead D."/>
            <person name="Buti M."/>
            <person name="Cavallini A."/>
            <person name="Hytonen T."/>
            <person name="Andres J."/>
            <person name="Pham M."/>
            <person name="Weisz D."/>
            <person name="Mascagni F."/>
            <person name="Usai G."/>
            <person name="Natali L."/>
            <person name="Bassil N."/>
            <person name="Fernandez G.E."/>
            <person name="Lomsadze A."/>
            <person name="Armour M."/>
            <person name="Olukolu B."/>
            <person name="Poorten T."/>
            <person name="Britton C."/>
            <person name="Davik J."/>
            <person name="Ashrafi H."/>
            <person name="Aiden E.L."/>
            <person name="Borodovsky M."/>
            <person name="Worthington M."/>
        </authorList>
    </citation>
    <scope>NUCLEOTIDE SEQUENCE [LARGE SCALE GENOMIC DNA]</scope>
    <source>
        <strain evidence="4">PI 553951</strain>
    </source>
</reference>
<evidence type="ECO:0000256" key="1">
    <source>
        <dbReference type="PROSITE-ProRule" id="PRU00175"/>
    </source>
</evidence>
<dbReference type="CDD" id="cd16647">
    <property type="entry name" value="mRING-HC-C3HC5_NEU1"/>
    <property type="match status" value="1"/>
</dbReference>
<feature type="compositionally biased region" description="Polar residues" evidence="2">
    <location>
        <begin position="437"/>
        <end position="447"/>
    </location>
</feature>
<feature type="compositionally biased region" description="Basic and acidic residues" evidence="2">
    <location>
        <begin position="569"/>
        <end position="578"/>
    </location>
</feature>
<dbReference type="AlphaFoldDB" id="A0AAW1XL53"/>
<feature type="compositionally biased region" description="Basic and acidic residues" evidence="2">
    <location>
        <begin position="76"/>
        <end position="92"/>
    </location>
</feature>
<dbReference type="SUPFAM" id="SSF57850">
    <property type="entry name" value="RING/U-box"/>
    <property type="match status" value="1"/>
</dbReference>
<gene>
    <name evidence="4" type="ORF">M0R45_014069</name>
</gene>
<feature type="region of interest" description="Disordered" evidence="2">
    <location>
        <begin position="456"/>
        <end position="503"/>
    </location>
</feature>
<comment type="caution">
    <text evidence="4">The sequence shown here is derived from an EMBL/GenBank/DDBJ whole genome shotgun (WGS) entry which is preliminary data.</text>
</comment>
<dbReference type="InterPro" id="IPR013083">
    <property type="entry name" value="Znf_RING/FYVE/PHD"/>
</dbReference>
<feature type="compositionally biased region" description="Polar residues" evidence="2">
    <location>
        <begin position="181"/>
        <end position="203"/>
    </location>
</feature>
<dbReference type="Proteomes" id="UP001457282">
    <property type="component" value="Unassembled WGS sequence"/>
</dbReference>
<feature type="region of interest" description="Disordered" evidence="2">
    <location>
        <begin position="569"/>
        <end position="591"/>
    </location>
</feature>
<feature type="compositionally biased region" description="Polar residues" evidence="2">
    <location>
        <begin position="456"/>
        <end position="473"/>
    </location>
</feature>
<dbReference type="PROSITE" id="PS50089">
    <property type="entry name" value="ZF_RING_2"/>
    <property type="match status" value="1"/>
</dbReference>
<dbReference type="EMBL" id="JBEDUW010000003">
    <property type="protein sequence ID" value="KAK9937267.1"/>
    <property type="molecule type" value="Genomic_DNA"/>
</dbReference>